<proteinExistence type="inferred from homology"/>
<comment type="catalytic activity">
    <reaction evidence="1 9">
        <text>UDP-alpha-D-glucose = UDP-alpha-D-galactose</text>
        <dbReference type="Rhea" id="RHEA:22168"/>
        <dbReference type="ChEBI" id="CHEBI:58885"/>
        <dbReference type="ChEBI" id="CHEBI:66914"/>
        <dbReference type="EC" id="5.1.3.2"/>
    </reaction>
</comment>
<comment type="cofactor">
    <cofactor evidence="2 9">
        <name>NAD(+)</name>
        <dbReference type="ChEBI" id="CHEBI:57540"/>
    </cofactor>
</comment>
<keyword evidence="7 9" id="KW-0520">NAD</keyword>
<dbReference type="GO" id="GO:0006012">
    <property type="term" value="P:galactose metabolic process"/>
    <property type="evidence" value="ECO:0007669"/>
    <property type="project" value="UniProtKB-UniPathway"/>
</dbReference>
<evidence type="ECO:0000259" key="10">
    <source>
        <dbReference type="Pfam" id="PF16363"/>
    </source>
</evidence>
<comment type="similarity">
    <text evidence="4 9">Belongs to the NAD(P)-dependent epimerase/dehydratase family.</text>
</comment>
<evidence type="ECO:0000256" key="1">
    <source>
        <dbReference type="ARBA" id="ARBA00000083"/>
    </source>
</evidence>
<evidence type="ECO:0000256" key="7">
    <source>
        <dbReference type="ARBA" id="ARBA00023027"/>
    </source>
</evidence>
<keyword evidence="12" id="KW-1185">Reference proteome</keyword>
<dbReference type="InterPro" id="IPR036291">
    <property type="entry name" value="NAD(P)-bd_dom_sf"/>
</dbReference>
<dbReference type="RefSeq" id="WP_130362099.1">
    <property type="nucleotide sequence ID" value="NZ_SGXC01000004.1"/>
</dbReference>
<gene>
    <name evidence="11" type="ORF">EV675_5770</name>
</gene>
<evidence type="ECO:0000256" key="8">
    <source>
        <dbReference type="ARBA" id="ARBA00023235"/>
    </source>
</evidence>
<dbReference type="AlphaFoldDB" id="A0A4Q7N6Q5"/>
<dbReference type="GO" id="GO:0003978">
    <property type="term" value="F:UDP-glucose 4-epimerase activity"/>
    <property type="evidence" value="ECO:0007669"/>
    <property type="project" value="UniProtKB-UniRule"/>
</dbReference>
<sequence length="345" mass="37011">MTTSLLITGGAGYIGSHALVEFLAAGHRPIVVDNFVNSSPEVLRRVEMLSGKRVEWHQGDVRDAALLERIFAGARESGAPVDAVVHFAGLKAVGESVAQPLVYHDNNVNGSIVLLQAMEKAGVSRIVFSSSATVYGEPLTLPYTESHPLAPTNPYGNTKAMVEAILADWCRAKAGRTAINLRYFNPIGAHESGRIGESPRGTPNNLFPFITQVAVGKRDKLTVFGDDYPTPDGTGVRDYLHVSDLAVGHVKAVEYARGGEYGWMALNLGTGKGTSVLDLIRTFEAVTGLSIPYEVVARRPGDVAQMWADAGAASQVLGWRAARSLEEMCRDGWGWQSGNPDGYTS</sequence>
<evidence type="ECO:0000256" key="5">
    <source>
        <dbReference type="ARBA" id="ARBA00013189"/>
    </source>
</evidence>
<dbReference type="NCBIfam" id="TIGR01179">
    <property type="entry name" value="galE"/>
    <property type="match status" value="1"/>
</dbReference>
<keyword evidence="8 9" id="KW-0413">Isomerase</keyword>
<evidence type="ECO:0000256" key="2">
    <source>
        <dbReference type="ARBA" id="ARBA00001911"/>
    </source>
</evidence>
<dbReference type="Gene3D" id="3.40.50.720">
    <property type="entry name" value="NAD(P)-binding Rossmann-like Domain"/>
    <property type="match status" value="1"/>
</dbReference>
<comment type="caution">
    <text evidence="11">The sequence shown here is derived from an EMBL/GenBank/DDBJ whole genome shotgun (WGS) entry which is preliminary data.</text>
</comment>
<comment type="pathway">
    <text evidence="3 9">Carbohydrate metabolism; galactose metabolism.</text>
</comment>
<evidence type="ECO:0000256" key="9">
    <source>
        <dbReference type="RuleBase" id="RU366046"/>
    </source>
</evidence>
<dbReference type="Pfam" id="PF16363">
    <property type="entry name" value="GDP_Man_Dehyd"/>
    <property type="match status" value="1"/>
</dbReference>
<evidence type="ECO:0000256" key="6">
    <source>
        <dbReference type="ARBA" id="ARBA00018569"/>
    </source>
</evidence>
<reference evidence="11 12" key="1">
    <citation type="submission" date="2019-02" db="EMBL/GenBank/DDBJ databases">
        <title>Genomic Encyclopedia of Type Strains, Phase IV (KMG-IV): sequencing the most valuable type-strain genomes for metagenomic binning, comparative biology and taxonomic classification.</title>
        <authorList>
            <person name="Goeker M."/>
        </authorList>
    </citation>
    <scope>NUCLEOTIDE SEQUENCE [LARGE SCALE GENOMIC DNA]</scope>
    <source>
        <strain evidence="11 12">K24</strain>
    </source>
</reference>
<dbReference type="EC" id="5.1.3.2" evidence="5 9"/>
<dbReference type="CDD" id="cd05247">
    <property type="entry name" value="UDP_G4E_1_SDR_e"/>
    <property type="match status" value="1"/>
</dbReference>
<dbReference type="UniPathway" id="UPA00214"/>
<organism evidence="11 12">
    <name type="scientific">Pigmentiphaga kullae</name>
    <dbReference type="NCBI Taxonomy" id="151784"/>
    <lineage>
        <taxon>Bacteria</taxon>
        <taxon>Pseudomonadati</taxon>
        <taxon>Pseudomonadota</taxon>
        <taxon>Betaproteobacteria</taxon>
        <taxon>Burkholderiales</taxon>
        <taxon>Alcaligenaceae</taxon>
        <taxon>Pigmentiphaga</taxon>
    </lineage>
</organism>
<name>A0A4Q7N6Q5_9BURK</name>
<evidence type="ECO:0000256" key="4">
    <source>
        <dbReference type="ARBA" id="ARBA00007637"/>
    </source>
</evidence>
<feature type="domain" description="NAD(P)-binding" evidence="10">
    <location>
        <begin position="6"/>
        <end position="331"/>
    </location>
</feature>
<keyword evidence="9" id="KW-0119">Carbohydrate metabolism</keyword>
<dbReference type="PANTHER" id="PTHR43725">
    <property type="entry name" value="UDP-GLUCOSE 4-EPIMERASE"/>
    <property type="match status" value="1"/>
</dbReference>
<evidence type="ECO:0000313" key="11">
    <source>
        <dbReference type="EMBL" id="RZS77046.1"/>
    </source>
</evidence>
<protein>
    <recommendedName>
        <fullName evidence="6 9">UDP-glucose 4-epimerase</fullName>
        <ecNumber evidence="5 9">5.1.3.2</ecNumber>
    </recommendedName>
</protein>
<dbReference type="GO" id="GO:0005829">
    <property type="term" value="C:cytosol"/>
    <property type="evidence" value="ECO:0007669"/>
    <property type="project" value="TreeGrafter"/>
</dbReference>
<dbReference type="EMBL" id="SGXC01000004">
    <property type="protein sequence ID" value="RZS77046.1"/>
    <property type="molecule type" value="Genomic_DNA"/>
</dbReference>
<dbReference type="SUPFAM" id="SSF51735">
    <property type="entry name" value="NAD(P)-binding Rossmann-fold domains"/>
    <property type="match status" value="1"/>
</dbReference>
<accession>A0A4Q7N6Q5</accession>
<dbReference type="NCBIfam" id="NF007956">
    <property type="entry name" value="PRK10675.1"/>
    <property type="match status" value="1"/>
</dbReference>
<dbReference type="InterPro" id="IPR005886">
    <property type="entry name" value="UDP_G4E"/>
</dbReference>
<dbReference type="OrthoDB" id="9803010at2"/>
<dbReference type="Proteomes" id="UP000292445">
    <property type="component" value="Unassembled WGS sequence"/>
</dbReference>
<dbReference type="PANTHER" id="PTHR43725:SF47">
    <property type="entry name" value="UDP-GLUCOSE 4-EPIMERASE"/>
    <property type="match status" value="1"/>
</dbReference>
<evidence type="ECO:0000256" key="3">
    <source>
        <dbReference type="ARBA" id="ARBA00004947"/>
    </source>
</evidence>
<comment type="subunit">
    <text evidence="9">Homodimer.</text>
</comment>
<evidence type="ECO:0000313" key="12">
    <source>
        <dbReference type="Proteomes" id="UP000292445"/>
    </source>
</evidence>
<dbReference type="Gene3D" id="3.90.25.10">
    <property type="entry name" value="UDP-galactose 4-epimerase, domain 1"/>
    <property type="match status" value="1"/>
</dbReference>
<dbReference type="InterPro" id="IPR016040">
    <property type="entry name" value="NAD(P)-bd_dom"/>
</dbReference>